<dbReference type="InterPro" id="IPR016024">
    <property type="entry name" value="ARM-type_fold"/>
</dbReference>
<proteinExistence type="predicted"/>
<accession>A0A7C4QM57</accession>
<dbReference type="Gene3D" id="1.25.10.10">
    <property type="entry name" value="Leucine-rich Repeat Variant"/>
    <property type="match status" value="3"/>
</dbReference>
<dbReference type="EMBL" id="DSVQ01000010">
    <property type="protein sequence ID" value="HGT38607.1"/>
    <property type="molecule type" value="Genomic_DNA"/>
</dbReference>
<sequence>MPSRTMTAADAARSLAQTTALFAVNGCRSQPACAASRVSRIVLGWLVLTLGLVGTAAAADRPPIQPRFVMDTDPQLTVPPVQRTLDPRTVELWRQALHRPEAEYQYRAADAVARAHRGGFPGMEAAKPDLLKIVQDGSARLLAVTAAVQALLALDARDCAEALFQRSQSAGADLRQLVEPALARWDFQPIRAVWHRRLEDPTTRRRDLLLAISGAAAVRDADALGYLLAIVRDPNRPADIRLAAARAAGSIADSGLEPLVVELMGAAGSAALPRLCAVGLLARHTSASARDQLLGLARDPEPSVAAPALQRLLALDPQLLLPLVNDAGKHSDAQVRLRAAEAYIALPTAERIASLAALLDDPHPDVRGRVREALFDHAQTSELRPAVEASAVRVLEQSSWRGQEQAALLLAALDYKPAAPRLVELLESERAEVMVASAWALRVLAVPSTVPALYDKAERQTLARATGSVTVDIQAVDRQVAHLFEALALLHDRDSIPLMKRYVPKSIMFGEYSRGAAIWGLGLLLQGQPDEPLARQLMERANDIAGMPPELELVRQMCAIALGRMKASSQLESIKKLLGPEVDPDPVEVALRWAIREIAGEELPPPKPRVISQGGWFLTSTRPENP</sequence>
<protein>
    <recommendedName>
        <fullName evidence="3">HEAT repeat domain-containing protein</fullName>
    </recommendedName>
</protein>
<keyword evidence="1" id="KW-0812">Transmembrane</keyword>
<evidence type="ECO:0000313" key="2">
    <source>
        <dbReference type="EMBL" id="HGT38607.1"/>
    </source>
</evidence>
<gene>
    <name evidence="2" type="ORF">ENS64_05005</name>
</gene>
<feature type="transmembrane region" description="Helical" evidence="1">
    <location>
        <begin position="39"/>
        <end position="59"/>
    </location>
</feature>
<dbReference type="SUPFAM" id="SSF48371">
    <property type="entry name" value="ARM repeat"/>
    <property type="match status" value="1"/>
</dbReference>
<reference evidence="2" key="1">
    <citation type="journal article" date="2020" name="mSystems">
        <title>Genome- and Community-Level Interaction Insights into Carbon Utilization and Element Cycling Functions of Hydrothermarchaeota in Hydrothermal Sediment.</title>
        <authorList>
            <person name="Zhou Z."/>
            <person name="Liu Y."/>
            <person name="Xu W."/>
            <person name="Pan J."/>
            <person name="Luo Z.H."/>
            <person name="Li M."/>
        </authorList>
    </citation>
    <scope>NUCLEOTIDE SEQUENCE [LARGE SCALE GENOMIC DNA]</scope>
    <source>
        <strain evidence="2">SpSt-508</strain>
    </source>
</reference>
<dbReference type="InterPro" id="IPR004155">
    <property type="entry name" value="PBS_lyase_HEAT"/>
</dbReference>
<keyword evidence="1" id="KW-1133">Transmembrane helix</keyword>
<dbReference type="InterPro" id="IPR011989">
    <property type="entry name" value="ARM-like"/>
</dbReference>
<name>A0A7C4QM57_9PLAN</name>
<keyword evidence="1" id="KW-0472">Membrane</keyword>
<organism evidence="2">
    <name type="scientific">Schlesneria paludicola</name>
    <dbReference type="NCBI Taxonomy" id="360056"/>
    <lineage>
        <taxon>Bacteria</taxon>
        <taxon>Pseudomonadati</taxon>
        <taxon>Planctomycetota</taxon>
        <taxon>Planctomycetia</taxon>
        <taxon>Planctomycetales</taxon>
        <taxon>Planctomycetaceae</taxon>
        <taxon>Schlesneria</taxon>
    </lineage>
</organism>
<comment type="caution">
    <text evidence="2">The sequence shown here is derived from an EMBL/GenBank/DDBJ whole genome shotgun (WGS) entry which is preliminary data.</text>
</comment>
<dbReference type="SMART" id="SM00567">
    <property type="entry name" value="EZ_HEAT"/>
    <property type="match status" value="4"/>
</dbReference>
<dbReference type="AlphaFoldDB" id="A0A7C4QM57"/>
<evidence type="ECO:0008006" key="3">
    <source>
        <dbReference type="Google" id="ProtNLM"/>
    </source>
</evidence>
<evidence type="ECO:0000256" key="1">
    <source>
        <dbReference type="SAM" id="Phobius"/>
    </source>
</evidence>